<feature type="transmembrane region" description="Helical" evidence="1">
    <location>
        <begin position="12"/>
        <end position="30"/>
    </location>
</feature>
<gene>
    <name evidence="3" type="ORF">SAMN04488518_11217</name>
</gene>
<keyword evidence="1" id="KW-1133">Transmembrane helix</keyword>
<dbReference type="EMBL" id="FOSK01000012">
    <property type="protein sequence ID" value="SFK93779.1"/>
    <property type="molecule type" value="Genomic_DNA"/>
</dbReference>
<comment type="caution">
    <text evidence="3">The sequence shown here is derived from an EMBL/GenBank/DDBJ whole genome shotgun (WGS) entry which is preliminary data.</text>
</comment>
<reference evidence="3 4" key="1">
    <citation type="submission" date="2016-10" db="EMBL/GenBank/DDBJ databases">
        <authorList>
            <person name="Varghese N."/>
            <person name="Submissions S."/>
        </authorList>
    </citation>
    <scope>NUCLEOTIDE SEQUENCE [LARGE SCALE GENOMIC DNA]</scope>
    <source>
        <strain evidence="3 4">DSM 16392</strain>
    </source>
</reference>
<dbReference type="Pfam" id="PF09851">
    <property type="entry name" value="SHOCT"/>
    <property type="match status" value="1"/>
</dbReference>
<evidence type="ECO:0000313" key="4">
    <source>
        <dbReference type="Proteomes" id="UP000199598"/>
    </source>
</evidence>
<organism evidence="3 4">
    <name type="scientific">Pseudovibrio ascidiaceicola</name>
    <dbReference type="NCBI Taxonomy" id="285279"/>
    <lineage>
        <taxon>Bacteria</taxon>
        <taxon>Pseudomonadati</taxon>
        <taxon>Pseudomonadota</taxon>
        <taxon>Alphaproteobacteria</taxon>
        <taxon>Hyphomicrobiales</taxon>
        <taxon>Stappiaceae</taxon>
        <taxon>Pseudovibrio</taxon>
    </lineage>
</organism>
<sequence>MFHQAGMHGFHFFPFPITLILLLIIGFLIARSYGYFGGSSTASKVAPEAPKSQNSEALDILSRRFATGEIDEEEFQKRTQVLRLNL</sequence>
<keyword evidence="4" id="KW-1185">Reference proteome</keyword>
<keyword evidence="1" id="KW-0472">Membrane</keyword>
<protein>
    <submittedName>
        <fullName evidence="3">Membrane protein</fullName>
    </submittedName>
</protein>
<evidence type="ECO:0000259" key="2">
    <source>
        <dbReference type="Pfam" id="PF09851"/>
    </source>
</evidence>
<proteinExistence type="predicted"/>
<feature type="domain" description="SHOCT" evidence="2">
    <location>
        <begin position="56"/>
        <end position="78"/>
    </location>
</feature>
<evidence type="ECO:0000313" key="3">
    <source>
        <dbReference type="EMBL" id="SFK93779.1"/>
    </source>
</evidence>
<dbReference type="RefSeq" id="WP_159437976.1">
    <property type="nucleotide sequence ID" value="NZ_FOSK01000012.1"/>
</dbReference>
<keyword evidence="1" id="KW-0812">Transmembrane</keyword>
<accession>A0A1I4DLH3</accession>
<dbReference type="Proteomes" id="UP000199598">
    <property type="component" value="Unassembled WGS sequence"/>
</dbReference>
<name>A0A1I4DLH3_9HYPH</name>
<dbReference type="InterPro" id="IPR018649">
    <property type="entry name" value="SHOCT"/>
</dbReference>
<evidence type="ECO:0000256" key="1">
    <source>
        <dbReference type="SAM" id="Phobius"/>
    </source>
</evidence>